<feature type="transmembrane region" description="Helical" evidence="7">
    <location>
        <begin position="382"/>
        <end position="401"/>
    </location>
</feature>
<dbReference type="InterPro" id="IPR020846">
    <property type="entry name" value="MFS_dom"/>
</dbReference>
<dbReference type="Gene3D" id="1.20.1250.20">
    <property type="entry name" value="MFS general substrate transporter like domains"/>
    <property type="match status" value="1"/>
</dbReference>
<accession>A0A504U901</accession>
<name>A0A504U901_9HYPH</name>
<keyword evidence="3" id="KW-1003">Cell membrane</keyword>
<feature type="transmembrane region" description="Helical" evidence="7">
    <location>
        <begin position="534"/>
        <end position="559"/>
    </location>
</feature>
<proteinExistence type="predicted"/>
<reference evidence="9 10" key="1">
    <citation type="submission" date="2019-06" db="EMBL/GenBank/DDBJ databases">
        <title>Rhizobium sp. CL12 isolated from roots of soybean.</title>
        <authorList>
            <person name="Wang C."/>
        </authorList>
    </citation>
    <scope>NUCLEOTIDE SEQUENCE [LARGE SCALE GENOMIC DNA]</scope>
    <source>
        <strain evidence="9 10">CL12</strain>
    </source>
</reference>
<evidence type="ECO:0000256" key="1">
    <source>
        <dbReference type="ARBA" id="ARBA00004651"/>
    </source>
</evidence>
<dbReference type="Proteomes" id="UP000316429">
    <property type="component" value="Unassembled WGS sequence"/>
</dbReference>
<evidence type="ECO:0000256" key="5">
    <source>
        <dbReference type="ARBA" id="ARBA00022989"/>
    </source>
</evidence>
<keyword evidence="5 7" id="KW-1133">Transmembrane helix</keyword>
<comment type="caution">
    <text evidence="9">The sequence shown here is derived from an EMBL/GenBank/DDBJ whole genome shotgun (WGS) entry which is preliminary data.</text>
</comment>
<dbReference type="EMBL" id="VFYP01000001">
    <property type="protein sequence ID" value="TPP09800.1"/>
    <property type="molecule type" value="Genomic_DNA"/>
</dbReference>
<feature type="transmembrane region" description="Helical" evidence="7">
    <location>
        <begin position="580"/>
        <end position="598"/>
    </location>
</feature>
<evidence type="ECO:0000259" key="8">
    <source>
        <dbReference type="PROSITE" id="PS50850"/>
    </source>
</evidence>
<evidence type="ECO:0000256" key="3">
    <source>
        <dbReference type="ARBA" id="ARBA00022475"/>
    </source>
</evidence>
<feature type="transmembrane region" description="Helical" evidence="7">
    <location>
        <begin position="133"/>
        <end position="152"/>
    </location>
</feature>
<keyword evidence="10" id="KW-1185">Reference proteome</keyword>
<dbReference type="PANTHER" id="PTHR43045">
    <property type="entry name" value="SHIKIMATE TRANSPORTER"/>
    <property type="match status" value="1"/>
</dbReference>
<dbReference type="GO" id="GO:0005886">
    <property type="term" value="C:plasma membrane"/>
    <property type="evidence" value="ECO:0007669"/>
    <property type="project" value="UniProtKB-SubCell"/>
</dbReference>
<dbReference type="SUPFAM" id="SSF103473">
    <property type="entry name" value="MFS general substrate transporter"/>
    <property type="match status" value="2"/>
</dbReference>
<sequence length="634" mass="67833">MGGIDLEEASFVRATSPLREICFLKTERAERGAEFTEEEIMATTEMNVGDRSRPMTAEERKVIMASSAGTVFEWYDFYLYGSLAAIIGAQFFTAFPEATRNVFALLAFAAGFIVRPFGALVFGALGDLIGRKYTFLMTILIMGGSTFLVGMLPGYSSWGAAAPIILIILRMLQGLALGGEYGGAAVYVAEHAPANQRGYFTAFIQTTATLGLLLSLVVILSVQSYVNSHWDPTPVLDAAGAAVMNPDGTAKMIKAFDLWGWRIPFLGSVVLLLISLYIRLQMNESPAFKKMKEEGAASKAPLREAFGTWKNGKIALIALFGLVAGQAVVWYSGQFYALFFLQNVIKVDSFTANVLVAWSLILGTGGFLFFGSLSDRIGRKPIILAGCLIAALTYNFVFPLLTKTANPALYAAHQTPVTVTAAPGDCSFQFNPTGTAKFTSSCDIAKSTLAKTSVNYETIEDPAATAAQIKIGDTVIASYDASALTGDDVKAVPAAFTKSVNDALTAAGYPLVADNNPTVAKASNFFDIFTGQKIGVILILTYLIILVTMVYGPIAAMLVELYPTRIRYSGLSLPYHIGNGWFGGLLPATAFAISAQTGNVYGGLWYAIIIAGATVVIGALLVPGNTHKKDIFKD</sequence>
<dbReference type="Pfam" id="PF00083">
    <property type="entry name" value="Sugar_tr"/>
    <property type="match status" value="1"/>
</dbReference>
<feature type="domain" description="Major facilitator superfamily (MFS) profile" evidence="8">
    <location>
        <begin position="62"/>
        <end position="630"/>
    </location>
</feature>
<feature type="transmembrane region" description="Helical" evidence="7">
    <location>
        <begin position="314"/>
        <end position="332"/>
    </location>
</feature>
<dbReference type="AlphaFoldDB" id="A0A504U901"/>
<evidence type="ECO:0000256" key="7">
    <source>
        <dbReference type="SAM" id="Phobius"/>
    </source>
</evidence>
<gene>
    <name evidence="9" type="ORF">FJQ55_02675</name>
</gene>
<feature type="transmembrane region" description="Helical" evidence="7">
    <location>
        <begin position="604"/>
        <end position="623"/>
    </location>
</feature>
<dbReference type="InterPro" id="IPR005828">
    <property type="entry name" value="MFS_sugar_transport-like"/>
</dbReference>
<evidence type="ECO:0000256" key="6">
    <source>
        <dbReference type="ARBA" id="ARBA00023136"/>
    </source>
</evidence>
<evidence type="ECO:0000256" key="2">
    <source>
        <dbReference type="ARBA" id="ARBA00022448"/>
    </source>
</evidence>
<keyword evidence="4 7" id="KW-0812">Transmembrane</keyword>
<feature type="transmembrane region" description="Helical" evidence="7">
    <location>
        <begin position="199"/>
        <end position="222"/>
    </location>
</feature>
<dbReference type="GO" id="GO:0022857">
    <property type="term" value="F:transmembrane transporter activity"/>
    <property type="evidence" value="ECO:0007669"/>
    <property type="project" value="InterPro"/>
</dbReference>
<dbReference type="InterPro" id="IPR005829">
    <property type="entry name" value="Sugar_transporter_CS"/>
</dbReference>
<comment type="subcellular location">
    <subcellularLocation>
        <location evidence="1">Cell membrane</location>
        <topology evidence="1">Multi-pass membrane protein</topology>
    </subcellularLocation>
</comment>
<evidence type="ECO:0000313" key="9">
    <source>
        <dbReference type="EMBL" id="TPP09800.1"/>
    </source>
</evidence>
<evidence type="ECO:0000256" key="4">
    <source>
        <dbReference type="ARBA" id="ARBA00022692"/>
    </source>
</evidence>
<protein>
    <submittedName>
        <fullName evidence="9">MHS family MFS transporter</fullName>
    </submittedName>
</protein>
<feature type="transmembrane region" description="Helical" evidence="7">
    <location>
        <begin position="259"/>
        <end position="280"/>
    </location>
</feature>
<dbReference type="PROSITE" id="PS50850">
    <property type="entry name" value="MFS"/>
    <property type="match status" value="1"/>
</dbReference>
<evidence type="ECO:0000313" key="10">
    <source>
        <dbReference type="Proteomes" id="UP000316429"/>
    </source>
</evidence>
<feature type="transmembrane region" description="Helical" evidence="7">
    <location>
        <begin position="352"/>
        <end position="370"/>
    </location>
</feature>
<keyword evidence="6 7" id="KW-0472">Membrane</keyword>
<dbReference type="PANTHER" id="PTHR43045:SF7">
    <property type="entry name" value="MAJOR FACILITATOR SUPERFAMILY TRANSPORTER"/>
    <property type="match status" value="1"/>
</dbReference>
<organism evidence="9 10">
    <name type="scientific">Rhizobium glycinendophyticum</name>
    <dbReference type="NCBI Taxonomy" id="2589807"/>
    <lineage>
        <taxon>Bacteria</taxon>
        <taxon>Pseudomonadati</taxon>
        <taxon>Pseudomonadota</taxon>
        <taxon>Alphaproteobacteria</taxon>
        <taxon>Hyphomicrobiales</taxon>
        <taxon>Rhizobiaceae</taxon>
        <taxon>Rhizobium/Agrobacterium group</taxon>
        <taxon>Rhizobium</taxon>
    </lineage>
</organism>
<feature type="transmembrane region" description="Helical" evidence="7">
    <location>
        <begin position="77"/>
        <end position="96"/>
    </location>
</feature>
<keyword evidence="2" id="KW-0813">Transport</keyword>
<feature type="transmembrane region" description="Helical" evidence="7">
    <location>
        <begin position="158"/>
        <end position="178"/>
    </location>
</feature>
<dbReference type="PROSITE" id="PS00217">
    <property type="entry name" value="SUGAR_TRANSPORT_2"/>
    <property type="match status" value="1"/>
</dbReference>
<dbReference type="InterPro" id="IPR036259">
    <property type="entry name" value="MFS_trans_sf"/>
</dbReference>
<feature type="transmembrane region" description="Helical" evidence="7">
    <location>
        <begin position="102"/>
        <end position="126"/>
    </location>
</feature>